<evidence type="ECO:0000313" key="2">
    <source>
        <dbReference type="EMBL" id="MUG46966.1"/>
    </source>
</evidence>
<reference evidence="3" key="2">
    <citation type="submission" date="2023-05" db="EMBL/GenBank/DDBJ databases">
        <title>Comparative genomics of Bacillaceae isolates and their secondary metabolite potential.</title>
        <authorList>
            <person name="Song L."/>
            <person name="Nielsen L.J."/>
            <person name="Mohite O."/>
            <person name="Xu X."/>
            <person name="Weber T."/>
            <person name="Kovacs A.T."/>
        </authorList>
    </citation>
    <scope>NUCLEOTIDE SEQUENCE</scope>
    <source>
        <strain evidence="3">B2_4</strain>
    </source>
</reference>
<keyword evidence="1" id="KW-1133">Transmembrane helix</keyword>
<evidence type="ECO:0000313" key="4">
    <source>
        <dbReference type="Proteomes" id="UP000447876"/>
    </source>
</evidence>
<dbReference type="EMBL" id="CP126084">
    <property type="protein sequence ID" value="WHX49388.1"/>
    <property type="molecule type" value="Genomic_DNA"/>
</dbReference>
<evidence type="ECO:0000256" key="1">
    <source>
        <dbReference type="SAM" id="Phobius"/>
    </source>
</evidence>
<sequence length="158" mass="18484">MLIDKSQYSSVPSSIELLFENDKLDIMKILCLIYALSVKRQRYIKASEILFYFALVNYNLIGIFGGNDCITSPNLYFRFQARFKPLLISMEKLGLLELNANVFTKPEDIKFKITIKGRGFFEENKSEFFIELQEKYLETFELVKFTSENSKKLKEGKL</sequence>
<accession>A0A7X2Z3K4</accession>
<dbReference type="RefSeq" id="WP_155612355.1">
    <property type="nucleotide sequence ID" value="NZ_CP126084.1"/>
</dbReference>
<organism evidence="2 4">
    <name type="scientific">Paenibacillus woosongensis</name>
    <dbReference type="NCBI Taxonomy" id="307580"/>
    <lineage>
        <taxon>Bacteria</taxon>
        <taxon>Bacillati</taxon>
        <taxon>Bacillota</taxon>
        <taxon>Bacilli</taxon>
        <taxon>Bacillales</taxon>
        <taxon>Paenibacillaceae</taxon>
        <taxon>Paenibacillus</taxon>
    </lineage>
</organism>
<dbReference type="AlphaFoldDB" id="A0A7X2Z3K4"/>
<name>A0A7X2Z3K4_9BACL</name>
<dbReference type="KEGG" id="pwn:QNH46_01460"/>
<dbReference type="OrthoDB" id="2622472at2"/>
<dbReference type="Proteomes" id="UP001177943">
    <property type="component" value="Chromosome"/>
</dbReference>
<evidence type="ECO:0000313" key="3">
    <source>
        <dbReference type="EMBL" id="WHX49388.1"/>
    </source>
</evidence>
<keyword evidence="1" id="KW-0812">Transmembrane</keyword>
<reference evidence="2 4" key="1">
    <citation type="submission" date="2019-11" db="EMBL/GenBank/DDBJ databases">
        <title>Draft genome sequences of five Paenibacillus species of dairy origin.</title>
        <authorList>
            <person name="Olajide A.M."/>
            <person name="Chen S."/>
            <person name="Lapointe G."/>
        </authorList>
    </citation>
    <scope>NUCLEOTIDE SEQUENCE [LARGE SCALE GENOMIC DNA]</scope>
    <source>
        <strain evidence="2 4">12CR55</strain>
    </source>
</reference>
<gene>
    <name evidence="2" type="ORF">GNP95_18490</name>
    <name evidence="3" type="ORF">QNH46_01460</name>
</gene>
<feature type="transmembrane region" description="Helical" evidence="1">
    <location>
        <begin position="49"/>
        <end position="66"/>
    </location>
</feature>
<dbReference type="Proteomes" id="UP000447876">
    <property type="component" value="Unassembled WGS sequence"/>
</dbReference>
<proteinExistence type="predicted"/>
<evidence type="ECO:0008006" key="5">
    <source>
        <dbReference type="Google" id="ProtNLM"/>
    </source>
</evidence>
<protein>
    <recommendedName>
        <fullName evidence="5">Antitoxin SocA-like Panacea domain-containing protein</fullName>
    </recommendedName>
</protein>
<dbReference type="EMBL" id="WNZW01000009">
    <property type="protein sequence ID" value="MUG46966.1"/>
    <property type="molecule type" value="Genomic_DNA"/>
</dbReference>
<keyword evidence="1" id="KW-0472">Membrane</keyword>